<evidence type="ECO:0000256" key="4">
    <source>
        <dbReference type="ARBA" id="ARBA00022842"/>
    </source>
</evidence>
<evidence type="ECO:0000256" key="1">
    <source>
        <dbReference type="ARBA" id="ARBA00001946"/>
    </source>
</evidence>
<dbReference type="InterPro" id="IPR015797">
    <property type="entry name" value="NUDIX_hydrolase-like_dom_sf"/>
</dbReference>
<keyword evidence="9" id="KW-1185">Reference proteome</keyword>
<dbReference type="SUPFAM" id="SSF55811">
    <property type="entry name" value="Nudix"/>
    <property type="match status" value="1"/>
</dbReference>
<dbReference type="Gene3D" id="3.90.79.10">
    <property type="entry name" value="Nucleoside Triphosphate Pyrophosphohydrolase"/>
    <property type="match status" value="1"/>
</dbReference>
<feature type="region of interest" description="Disordered" evidence="6">
    <location>
        <begin position="156"/>
        <end position="191"/>
    </location>
</feature>
<keyword evidence="3 5" id="KW-0378">Hydrolase</keyword>
<reference evidence="8 9" key="1">
    <citation type="submission" date="2024-09" db="EMBL/GenBank/DDBJ databases">
        <authorList>
            <person name="Sun Q."/>
            <person name="Mori K."/>
        </authorList>
    </citation>
    <scope>NUCLEOTIDE SEQUENCE [LARGE SCALE GENOMIC DNA]</scope>
    <source>
        <strain evidence="8 9">TBRC 2205</strain>
    </source>
</reference>
<evidence type="ECO:0000313" key="8">
    <source>
        <dbReference type="EMBL" id="MFC0563867.1"/>
    </source>
</evidence>
<dbReference type="InterPro" id="IPR020084">
    <property type="entry name" value="NUDIX_hydrolase_CS"/>
</dbReference>
<gene>
    <name evidence="8" type="ORF">ACFFHU_06755</name>
</gene>
<evidence type="ECO:0000313" key="9">
    <source>
        <dbReference type="Proteomes" id="UP001589894"/>
    </source>
</evidence>
<dbReference type="EMBL" id="JBHLUE010000004">
    <property type="protein sequence ID" value="MFC0563867.1"/>
    <property type="molecule type" value="Genomic_DNA"/>
</dbReference>
<dbReference type="RefSeq" id="WP_377336800.1">
    <property type="nucleotide sequence ID" value="NZ_JBHLUE010000004.1"/>
</dbReference>
<evidence type="ECO:0000256" key="5">
    <source>
        <dbReference type="RuleBase" id="RU003476"/>
    </source>
</evidence>
<dbReference type="GO" id="GO:0016787">
    <property type="term" value="F:hydrolase activity"/>
    <property type="evidence" value="ECO:0007669"/>
    <property type="project" value="UniProtKB-KW"/>
</dbReference>
<sequence length="207" mass="21338">MTTYLERRAGRVLLVDDAGRVLLLHGRDPARPGHHYWFTPGGGLDPGESAVAGAARELAEETGLRLPPAALGEPVWREVTEFPFDGRWYRQEQEFFLVRVPSWAPDTSGFDEIERNTIDAHRWWAPAELAATGERFYPAELVSVLRAALDAAAGAGPASGSAAAGSGPSGPASGSAASGSGPAGPAFGSAASGSAAAAGRVAGRDGC</sequence>
<dbReference type="PROSITE" id="PS00893">
    <property type="entry name" value="NUDIX_BOX"/>
    <property type="match status" value="1"/>
</dbReference>
<dbReference type="CDD" id="cd04685">
    <property type="entry name" value="NUDIX_Hydrolase"/>
    <property type="match status" value="1"/>
</dbReference>
<name>A0ABV6NSW8_9ACTN</name>
<dbReference type="Pfam" id="PF00293">
    <property type="entry name" value="NUDIX"/>
    <property type="match status" value="1"/>
</dbReference>
<comment type="similarity">
    <text evidence="2 5">Belongs to the Nudix hydrolase family.</text>
</comment>
<dbReference type="InterPro" id="IPR020476">
    <property type="entry name" value="Nudix_hydrolase"/>
</dbReference>
<comment type="cofactor">
    <cofactor evidence="1">
        <name>Mg(2+)</name>
        <dbReference type="ChEBI" id="CHEBI:18420"/>
    </cofactor>
</comment>
<accession>A0ABV6NSW8</accession>
<dbReference type="Proteomes" id="UP001589894">
    <property type="component" value="Unassembled WGS sequence"/>
</dbReference>
<proteinExistence type="inferred from homology"/>
<evidence type="ECO:0000259" key="7">
    <source>
        <dbReference type="PROSITE" id="PS51462"/>
    </source>
</evidence>
<organism evidence="8 9">
    <name type="scientific">Plantactinospora siamensis</name>
    <dbReference type="NCBI Taxonomy" id="555372"/>
    <lineage>
        <taxon>Bacteria</taxon>
        <taxon>Bacillati</taxon>
        <taxon>Actinomycetota</taxon>
        <taxon>Actinomycetes</taxon>
        <taxon>Micromonosporales</taxon>
        <taxon>Micromonosporaceae</taxon>
        <taxon>Plantactinospora</taxon>
    </lineage>
</organism>
<dbReference type="PROSITE" id="PS51462">
    <property type="entry name" value="NUDIX"/>
    <property type="match status" value="1"/>
</dbReference>
<dbReference type="PANTHER" id="PTHR43046:SF12">
    <property type="entry name" value="GDP-MANNOSE MANNOSYL HYDROLASE"/>
    <property type="match status" value="1"/>
</dbReference>
<evidence type="ECO:0000256" key="3">
    <source>
        <dbReference type="ARBA" id="ARBA00022801"/>
    </source>
</evidence>
<dbReference type="PRINTS" id="PR00502">
    <property type="entry name" value="NUDIXFAMILY"/>
</dbReference>
<comment type="caution">
    <text evidence="8">The sequence shown here is derived from an EMBL/GenBank/DDBJ whole genome shotgun (WGS) entry which is preliminary data.</text>
</comment>
<protein>
    <submittedName>
        <fullName evidence="8">NUDIX hydrolase</fullName>
    </submittedName>
</protein>
<evidence type="ECO:0000256" key="2">
    <source>
        <dbReference type="ARBA" id="ARBA00005582"/>
    </source>
</evidence>
<feature type="domain" description="Nudix hydrolase" evidence="7">
    <location>
        <begin position="5"/>
        <end position="149"/>
    </location>
</feature>
<evidence type="ECO:0000256" key="6">
    <source>
        <dbReference type="SAM" id="MobiDB-lite"/>
    </source>
</evidence>
<dbReference type="PANTHER" id="PTHR43046">
    <property type="entry name" value="GDP-MANNOSE MANNOSYL HYDROLASE"/>
    <property type="match status" value="1"/>
</dbReference>
<keyword evidence="4" id="KW-0460">Magnesium</keyword>
<dbReference type="InterPro" id="IPR000086">
    <property type="entry name" value="NUDIX_hydrolase_dom"/>
</dbReference>